<dbReference type="SUPFAM" id="SSF48403">
    <property type="entry name" value="Ankyrin repeat"/>
    <property type="match status" value="1"/>
</dbReference>
<dbReference type="Gene3D" id="1.25.40.20">
    <property type="entry name" value="Ankyrin repeat-containing domain"/>
    <property type="match status" value="2"/>
</dbReference>
<dbReference type="Pfam" id="PF14420">
    <property type="entry name" value="Clr5"/>
    <property type="match status" value="1"/>
</dbReference>
<proteinExistence type="predicted"/>
<protein>
    <recommendedName>
        <fullName evidence="5">Clr5 domain-containing protein</fullName>
    </recommendedName>
</protein>
<organism evidence="6 8">
    <name type="scientific">Aspergillus hiratsukae</name>
    <dbReference type="NCBI Taxonomy" id="1194566"/>
    <lineage>
        <taxon>Eukaryota</taxon>
        <taxon>Fungi</taxon>
        <taxon>Dikarya</taxon>
        <taxon>Ascomycota</taxon>
        <taxon>Pezizomycotina</taxon>
        <taxon>Eurotiomycetes</taxon>
        <taxon>Eurotiomycetidae</taxon>
        <taxon>Eurotiales</taxon>
        <taxon>Aspergillaceae</taxon>
        <taxon>Aspergillus</taxon>
        <taxon>Aspergillus subgen. Fumigati</taxon>
    </lineage>
</organism>
<dbReference type="Pfam" id="PF12796">
    <property type="entry name" value="Ank_2"/>
    <property type="match status" value="1"/>
</dbReference>
<dbReference type="OrthoDB" id="3200163at2759"/>
<dbReference type="InterPro" id="IPR025676">
    <property type="entry name" value="Clr5_dom"/>
</dbReference>
<dbReference type="PROSITE" id="PS50088">
    <property type="entry name" value="ANK_REPEAT"/>
    <property type="match status" value="2"/>
</dbReference>
<feature type="repeat" description="ANK" evidence="3">
    <location>
        <begin position="147"/>
        <end position="179"/>
    </location>
</feature>
<dbReference type="Pfam" id="PF00023">
    <property type="entry name" value="Ank"/>
    <property type="match status" value="1"/>
</dbReference>
<name>A0A8H6UBG6_9EURO</name>
<evidence type="ECO:0000313" key="8">
    <source>
        <dbReference type="Proteomes" id="UP000630445"/>
    </source>
</evidence>
<dbReference type="InterPro" id="IPR036770">
    <property type="entry name" value="Ankyrin_rpt-contain_sf"/>
</dbReference>
<dbReference type="SMART" id="SM00248">
    <property type="entry name" value="ANK"/>
    <property type="match status" value="5"/>
</dbReference>
<dbReference type="AlphaFoldDB" id="A0A8H6UBG6"/>
<dbReference type="PANTHER" id="PTHR24126">
    <property type="entry name" value="ANKYRIN REPEAT, PH AND SEC7 DOMAIN CONTAINING PROTEIN SECG-RELATED"/>
    <property type="match status" value="1"/>
</dbReference>
<sequence>MTRDWEDIKDDIRQLYLEQDLTCTEVMLEMQRRGFHKSRRSYKNCFKRWGFRKTRRRAGNIDTLPRGLSIDKAMPTDDDDTTLSPFSDQAGPRDSQANNLVSFAPSTTVAYPTSPGTHVSDHPEFGEPLSMFDQTFANILLNCQDESGYTKLHRAVMNEQADEVIALLSEGAAIDIEDRKGNLPVHYTADHQDDKIVRFLLGYRVGKTESMVKQDFARLTLDHRNGDGNTPLHLAISARSLNHDYKSSIVTHLFKAGANPHIPNCLGMTPIHRAVELVSPTMSWNHGRHIDKMLTAKATELTTEKITSLFKLFLAKSYNAWADGDSHLNALFRTFLGNGADPDVPIGPSCQRFVGTWHYDPSIYQLLQIVVQRGADVNHLNMARKSPLMLLLERRQLVDEVYMVLAFLLNRGANPLIPNAAGDFPIYVAVRNNPWLGSKVAKMILLVDNGLDTIIPWQFTWWQSWMHAITSEDWGTSVTVLQQARHAPAPDIAALLYRLASAVLAEKHLQRAKGRYENSEKSPEQQNQHRTIVRNILLKDPGLDIDPTWFLYLLEL</sequence>
<dbReference type="EMBL" id="JACBAD010002079">
    <property type="protein sequence ID" value="KAF7117929.1"/>
    <property type="molecule type" value="Genomic_DNA"/>
</dbReference>
<dbReference type="EMBL" id="JACBAF010002223">
    <property type="protein sequence ID" value="KAF7162781.1"/>
    <property type="molecule type" value="Genomic_DNA"/>
</dbReference>
<evidence type="ECO:0000256" key="3">
    <source>
        <dbReference type="PROSITE-ProRule" id="PRU00023"/>
    </source>
</evidence>
<keyword evidence="2 3" id="KW-0040">ANK repeat</keyword>
<evidence type="ECO:0000256" key="2">
    <source>
        <dbReference type="ARBA" id="ARBA00023043"/>
    </source>
</evidence>
<dbReference type="PANTHER" id="PTHR24126:SF14">
    <property type="entry name" value="ANK_REP_REGION DOMAIN-CONTAINING PROTEIN"/>
    <property type="match status" value="1"/>
</dbReference>
<dbReference type="Proteomes" id="UP000630445">
    <property type="component" value="Unassembled WGS sequence"/>
</dbReference>
<reference evidence="6" key="1">
    <citation type="submission" date="2020-06" db="EMBL/GenBank/DDBJ databases">
        <title>Draft genome sequences of strains closely related to Aspergillus parafelis and Aspergillus hiratsukae.</title>
        <authorList>
            <person name="Dos Santos R.A.C."/>
            <person name="Rivero-Menendez O."/>
            <person name="Steenwyk J.L."/>
            <person name="Mead M.E."/>
            <person name="Goldman G.H."/>
            <person name="Alastruey-Izquierdo A."/>
            <person name="Rokas A."/>
        </authorList>
    </citation>
    <scope>NUCLEOTIDE SEQUENCE</scope>
    <source>
        <strain evidence="6">CNM-CM5793</strain>
        <strain evidence="7">CNM-CM6106</strain>
    </source>
</reference>
<dbReference type="Proteomes" id="UP000662466">
    <property type="component" value="Unassembled WGS sequence"/>
</dbReference>
<feature type="region of interest" description="Disordered" evidence="4">
    <location>
        <begin position="69"/>
        <end position="95"/>
    </location>
</feature>
<keyword evidence="1" id="KW-0677">Repeat</keyword>
<comment type="caution">
    <text evidence="6">The sequence shown here is derived from an EMBL/GenBank/DDBJ whole genome shotgun (WGS) entry which is preliminary data.</text>
</comment>
<gene>
    <name evidence="6" type="ORF">CNMCM5793_007279</name>
    <name evidence="7" type="ORF">CNMCM6106_009553</name>
</gene>
<accession>A0A8H6UBG6</accession>
<keyword evidence="8" id="KW-1185">Reference proteome</keyword>
<dbReference type="InterPro" id="IPR002110">
    <property type="entry name" value="Ankyrin_rpt"/>
</dbReference>
<evidence type="ECO:0000256" key="1">
    <source>
        <dbReference type="ARBA" id="ARBA00022737"/>
    </source>
</evidence>
<feature type="domain" description="Clr5" evidence="5">
    <location>
        <begin position="1"/>
        <end position="53"/>
    </location>
</feature>
<evidence type="ECO:0000259" key="5">
    <source>
        <dbReference type="Pfam" id="PF14420"/>
    </source>
</evidence>
<feature type="repeat" description="ANK" evidence="3">
    <location>
        <begin position="227"/>
        <end position="265"/>
    </location>
</feature>
<dbReference type="PROSITE" id="PS50297">
    <property type="entry name" value="ANK_REP_REGION"/>
    <property type="match status" value="2"/>
</dbReference>
<evidence type="ECO:0000313" key="7">
    <source>
        <dbReference type="EMBL" id="KAF7162781.1"/>
    </source>
</evidence>
<evidence type="ECO:0000256" key="4">
    <source>
        <dbReference type="SAM" id="MobiDB-lite"/>
    </source>
</evidence>
<evidence type="ECO:0000313" key="6">
    <source>
        <dbReference type="EMBL" id="KAF7117929.1"/>
    </source>
</evidence>